<dbReference type="Gene3D" id="3.40.1410.10">
    <property type="entry name" value="Chorismate lyase-like"/>
    <property type="match status" value="1"/>
</dbReference>
<evidence type="ECO:0000313" key="5">
    <source>
        <dbReference type="EMBL" id="MBK1714953.1"/>
    </source>
</evidence>
<dbReference type="CDD" id="cd07377">
    <property type="entry name" value="WHTH_GntR"/>
    <property type="match status" value="1"/>
</dbReference>
<dbReference type="Pfam" id="PF00392">
    <property type="entry name" value="GntR"/>
    <property type="match status" value="1"/>
</dbReference>
<dbReference type="InterPro" id="IPR028978">
    <property type="entry name" value="Chorismate_lyase_/UTRA_dom_sf"/>
</dbReference>
<dbReference type="SMART" id="SM00345">
    <property type="entry name" value="HTH_GNTR"/>
    <property type="match status" value="1"/>
</dbReference>
<gene>
    <name evidence="5" type="ORF">CKO43_19510</name>
</gene>
<keyword evidence="6" id="KW-1185">Reference proteome</keyword>
<dbReference type="Proteomes" id="UP001041814">
    <property type="component" value="Unassembled WGS sequence"/>
</dbReference>
<evidence type="ECO:0000259" key="4">
    <source>
        <dbReference type="PROSITE" id="PS50949"/>
    </source>
</evidence>
<dbReference type="SMART" id="SM00866">
    <property type="entry name" value="UTRA"/>
    <property type="match status" value="1"/>
</dbReference>
<proteinExistence type="predicted"/>
<keyword evidence="1" id="KW-0805">Transcription regulation</keyword>
<evidence type="ECO:0000313" key="6">
    <source>
        <dbReference type="Proteomes" id="UP001041814"/>
    </source>
</evidence>
<evidence type="ECO:0000256" key="3">
    <source>
        <dbReference type="ARBA" id="ARBA00023163"/>
    </source>
</evidence>
<dbReference type="PANTHER" id="PTHR44846">
    <property type="entry name" value="MANNOSYL-D-GLYCERATE TRANSPORT/METABOLISM SYSTEM REPRESSOR MNGR-RELATED"/>
    <property type="match status" value="1"/>
</dbReference>
<dbReference type="PRINTS" id="PR00035">
    <property type="entry name" value="HTHGNTR"/>
</dbReference>
<feature type="domain" description="HTH gntR-type" evidence="4">
    <location>
        <begin position="17"/>
        <end position="85"/>
    </location>
</feature>
<keyword evidence="2" id="KW-0238">DNA-binding</keyword>
<dbReference type="InterPro" id="IPR036390">
    <property type="entry name" value="WH_DNA-bd_sf"/>
</dbReference>
<dbReference type="PROSITE" id="PS50949">
    <property type="entry name" value="HTH_GNTR"/>
    <property type="match status" value="1"/>
</dbReference>
<name>A0ABS1DZG5_RUBGE</name>
<sequence>MPSNPSRLALVQPEPGQSRYAALAAALRQRVVDGEWPPGTALPAETSLAAEHGVALGTLRRALELLAEQGLIERRHGRGTFVRGGISGAPMLRFFRFGEGDGELPQSRILSRQQVLASAEVARRLGVARGDPVLRLHRLRSLGGQPRLFEEIWLPLPLFEALASLPAADWGSLLYPFFVERCGVAVARVSDEIGFAPLAAAHARWLELAAGHPGVAVTRQAYDLAGRCVELRVTHGDAYAFHYSVTIT</sequence>
<dbReference type="InterPro" id="IPR000524">
    <property type="entry name" value="Tscrpt_reg_HTH_GntR"/>
</dbReference>
<dbReference type="Gene3D" id="1.10.10.10">
    <property type="entry name" value="Winged helix-like DNA-binding domain superfamily/Winged helix DNA-binding domain"/>
    <property type="match status" value="1"/>
</dbReference>
<dbReference type="SUPFAM" id="SSF64288">
    <property type="entry name" value="Chorismate lyase-like"/>
    <property type="match status" value="1"/>
</dbReference>
<keyword evidence="3" id="KW-0804">Transcription</keyword>
<dbReference type="InterPro" id="IPR050679">
    <property type="entry name" value="Bact_HTH_transcr_reg"/>
</dbReference>
<dbReference type="EMBL" id="NRRU01000088">
    <property type="protein sequence ID" value="MBK1714953.1"/>
    <property type="molecule type" value="Genomic_DNA"/>
</dbReference>
<dbReference type="InterPro" id="IPR011663">
    <property type="entry name" value="UTRA"/>
</dbReference>
<protein>
    <submittedName>
        <fullName evidence="5">GntR family transcriptional regulator</fullName>
    </submittedName>
</protein>
<dbReference type="InterPro" id="IPR036388">
    <property type="entry name" value="WH-like_DNA-bd_sf"/>
</dbReference>
<organism evidence="5 6">
    <name type="scientific">Rubrivivax gelatinosus</name>
    <name type="common">Rhodocyclus gelatinosus</name>
    <name type="synonym">Rhodopseudomonas gelatinosa</name>
    <dbReference type="NCBI Taxonomy" id="28068"/>
    <lineage>
        <taxon>Bacteria</taxon>
        <taxon>Pseudomonadati</taxon>
        <taxon>Pseudomonadota</taxon>
        <taxon>Betaproteobacteria</taxon>
        <taxon>Burkholderiales</taxon>
        <taxon>Sphaerotilaceae</taxon>
        <taxon>Rubrivivax</taxon>
    </lineage>
</organism>
<dbReference type="SUPFAM" id="SSF46785">
    <property type="entry name" value="Winged helix' DNA-binding domain"/>
    <property type="match status" value="1"/>
</dbReference>
<dbReference type="PANTHER" id="PTHR44846:SF1">
    <property type="entry name" value="MANNOSYL-D-GLYCERATE TRANSPORT_METABOLISM SYSTEM REPRESSOR MNGR-RELATED"/>
    <property type="match status" value="1"/>
</dbReference>
<reference evidence="5" key="1">
    <citation type="submission" date="2017-08" db="EMBL/GenBank/DDBJ databases">
        <authorList>
            <person name="Imhoff J.F."/>
            <person name="Rahn T."/>
            <person name="Kuenzel S."/>
            <person name="Neulinger S.C."/>
        </authorList>
    </citation>
    <scope>NUCLEOTIDE SEQUENCE</scope>
    <source>
        <strain evidence="5">IM 151</strain>
    </source>
</reference>
<reference evidence="5" key="2">
    <citation type="journal article" date="2020" name="Microorganisms">
        <title>Osmotic Adaptation and Compatible Solute Biosynthesis of Phototrophic Bacteria as Revealed from Genome Analyses.</title>
        <authorList>
            <person name="Imhoff J.F."/>
            <person name="Rahn T."/>
            <person name="Kunzel S."/>
            <person name="Keller A."/>
            <person name="Neulinger S.C."/>
        </authorList>
    </citation>
    <scope>NUCLEOTIDE SEQUENCE</scope>
    <source>
        <strain evidence="5">IM 151</strain>
    </source>
</reference>
<dbReference type="RefSeq" id="WP_200379682.1">
    <property type="nucleotide sequence ID" value="NZ_NRRU01000088.1"/>
</dbReference>
<accession>A0ABS1DZG5</accession>
<comment type="caution">
    <text evidence="5">The sequence shown here is derived from an EMBL/GenBank/DDBJ whole genome shotgun (WGS) entry which is preliminary data.</text>
</comment>
<dbReference type="Pfam" id="PF07702">
    <property type="entry name" value="UTRA"/>
    <property type="match status" value="1"/>
</dbReference>
<evidence type="ECO:0000256" key="2">
    <source>
        <dbReference type="ARBA" id="ARBA00023125"/>
    </source>
</evidence>
<evidence type="ECO:0000256" key="1">
    <source>
        <dbReference type="ARBA" id="ARBA00023015"/>
    </source>
</evidence>